<proteinExistence type="predicted"/>
<accession>S4VR18</accession>
<feature type="region of interest" description="Disordered" evidence="1">
    <location>
        <begin position="38"/>
        <end position="57"/>
    </location>
</feature>
<dbReference type="EMBL" id="KC977570">
    <property type="protein sequence ID" value="AGO82722.1"/>
    <property type="molecule type" value="Genomic_DNA"/>
</dbReference>
<dbReference type="KEGG" id="vg:16511990"/>
<evidence type="ECO:0000313" key="3">
    <source>
        <dbReference type="Proteomes" id="UP000201566"/>
    </source>
</evidence>
<evidence type="ECO:0000256" key="1">
    <source>
        <dbReference type="SAM" id="MobiDB-lite"/>
    </source>
</evidence>
<dbReference type="GeneID" id="16511990"/>
<sequence length="81" mass="8532">MPTSPSTENCPSPCGRSSPTSLPIRCNLRAIAPIPATSEAATERTAHPTAASAGRARRRRTNAFLFRTPTPSHAIVGALCF</sequence>
<dbReference type="Proteomes" id="UP000201566">
    <property type="component" value="Segment"/>
</dbReference>
<protein>
    <submittedName>
        <fullName evidence="2">Uncharacterized protein</fullName>
    </submittedName>
</protein>
<reference evidence="2 3" key="1">
    <citation type="journal article" date="2013" name="Science">
        <title>Pandoraviruses: amoeba viruses with genomes up to 2.5 Mb reaching that of parasitic eukaryotes.</title>
        <authorList>
            <person name="Philippe N."/>
            <person name="Legendre M."/>
            <person name="Doutre G."/>
            <person name="Coute Y."/>
            <person name="Poirot O."/>
            <person name="Lescot M."/>
            <person name="Arslan D."/>
            <person name="Seltzer V."/>
            <person name="Bertaux L."/>
            <person name="Bruley C."/>
            <person name="Garin J."/>
            <person name="Claverie J.M."/>
            <person name="Abergel C."/>
        </authorList>
    </citation>
    <scope>NUCLEOTIDE SEQUENCE [LARGE SCALE GENOMIC DNA]</scope>
    <source>
        <strain evidence="2">Melbourne</strain>
    </source>
</reference>
<dbReference type="RefSeq" id="YP_008319391.1">
    <property type="nucleotide sequence ID" value="NC_021858.1"/>
</dbReference>
<organism evidence="2 3">
    <name type="scientific">Pandoravirus dulcis</name>
    <dbReference type="NCBI Taxonomy" id="1349409"/>
    <lineage>
        <taxon>Viruses</taxon>
        <taxon>Pandoravirus</taxon>
    </lineage>
</organism>
<gene>
    <name evidence="2" type="ORF">pdul_cds_599</name>
</gene>
<evidence type="ECO:0000313" key="2">
    <source>
        <dbReference type="EMBL" id="AGO82722.1"/>
    </source>
</evidence>
<name>S4VR18_9VIRU</name>